<dbReference type="Gene3D" id="1.10.472.100">
    <property type="entry name" value="Presenilin"/>
    <property type="match status" value="1"/>
</dbReference>
<comment type="function">
    <text evidence="12">Probable catalytic subunit of the gamma-secretase complex, an endoprotease complex that catalyzes the intramembrane cleavage of integral membrane proteins such as Notch receptors. Requires the other members of the gamma-secretase complex to have a protease activity.</text>
</comment>
<feature type="domain" description="EF-hand" evidence="16">
    <location>
        <begin position="72"/>
        <end position="107"/>
    </location>
</feature>
<feature type="compositionally biased region" description="Low complexity" evidence="14">
    <location>
        <begin position="510"/>
        <end position="544"/>
    </location>
</feature>
<feature type="compositionally biased region" description="Low complexity" evidence="14">
    <location>
        <begin position="214"/>
        <end position="224"/>
    </location>
</feature>
<dbReference type="GO" id="GO:0016485">
    <property type="term" value="P:protein processing"/>
    <property type="evidence" value="ECO:0007669"/>
    <property type="project" value="InterPro"/>
</dbReference>
<feature type="compositionally biased region" description="Low complexity" evidence="14">
    <location>
        <begin position="468"/>
        <end position="497"/>
    </location>
</feature>
<evidence type="ECO:0000256" key="15">
    <source>
        <dbReference type="SAM" id="Phobius"/>
    </source>
</evidence>
<feature type="region of interest" description="Disordered" evidence="14">
    <location>
        <begin position="459"/>
        <end position="580"/>
    </location>
</feature>
<keyword evidence="8" id="KW-0914">Notch signaling pathway</keyword>
<dbReference type="EMBL" id="JH159153">
    <property type="protein sequence ID" value="EGZ21003.1"/>
    <property type="molecule type" value="Genomic_DNA"/>
</dbReference>
<protein>
    <recommendedName>
        <fullName evidence="16">EF-hand domain-containing protein</fullName>
    </recommendedName>
</protein>
<feature type="transmembrane region" description="Helical" evidence="15">
    <location>
        <begin position="361"/>
        <end position="379"/>
    </location>
</feature>
<dbReference type="InterPro" id="IPR011992">
    <property type="entry name" value="EF-hand-dom_pair"/>
</dbReference>
<evidence type="ECO:0000256" key="9">
    <source>
        <dbReference type="ARBA" id="ARBA00022989"/>
    </source>
</evidence>
<dbReference type="GO" id="GO:0005789">
    <property type="term" value="C:endoplasmic reticulum membrane"/>
    <property type="evidence" value="ECO:0007669"/>
    <property type="project" value="UniProtKB-SubCell"/>
</dbReference>
<dbReference type="InterPro" id="IPR018247">
    <property type="entry name" value="EF_Hand_1_Ca_BS"/>
</dbReference>
<feature type="transmembrane region" description="Helical" evidence="15">
    <location>
        <begin position="240"/>
        <end position="261"/>
    </location>
</feature>
<feature type="transmembrane region" description="Helical" evidence="15">
    <location>
        <begin position="724"/>
        <end position="744"/>
    </location>
</feature>
<keyword evidence="9 15" id="KW-1133">Transmembrane helix</keyword>
<dbReference type="GO" id="GO:0042500">
    <property type="term" value="F:aspartic endopeptidase activity, intramembrane cleaving"/>
    <property type="evidence" value="ECO:0007669"/>
    <property type="project" value="InterPro"/>
</dbReference>
<dbReference type="Proteomes" id="UP000002640">
    <property type="component" value="Unassembled WGS sequence"/>
</dbReference>
<keyword evidence="6" id="KW-0256">Endoplasmic reticulum</keyword>
<dbReference type="PROSITE" id="PS50222">
    <property type="entry name" value="EF_HAND_2"/>
    <property type="match status" value="1"/>
</dbReference>
<keyword evidence="4 15" id="KW-0812">Transmembrane</keyword>
<keyword evidence="5" id="KW-0378">Hydrolase</keyword>
<dbReference type="RefSeq" id="XP_009523720.1">
    <property type="nucleotide sequence ID" value="XM_009525425.1"/>
</dbReference>
<evidence type="ECO:0000256" key="3">
    <source>
        <dbReference type="ARBA" id="ARBA00008604"/>
    </source>
</evidence>
<feature type="transmembrane region" description="Helical" evidence="15">
    <location>
        <begin position="409"/>
        <end position="428"/>
    </location>
</feature>
<accession>G4Z6U7</accession>
<dbReference type="Pfam" id="PF01080">
    <property type="entry name" value="Presenilin"/>
    <property type="match status" value="1"/>
</dbReference>
<evidence type="ECO:0000256" key="7">
    <source>
        <dbReference type="ARBA" id="ARBA00022837"/>
    </source>
</evidence>
<feature type="region of interest" description="Disordered" evidence="14">
    <location>
        <begin position="192"/>
        <end position="228"/>
    </location>
</feature>
<dbReference type="PANTHER" id="PTHR10202:SF13">
    <property type="entry name" value="PRESENILIN HOMOLOG"/>
    <property type="match status" value="1"/>
</dbReference>
<dbReference type="GO" id="GO:0007219">
    <property type="term" value="P:Notch signaling pathway"/>
    <property type="evidence" value="ECO:0007669"/>
    <property type="project" value="UniProtKB-KW"/>
</dbReference>
<evidence type="ECO:0000256" key="11">
    <source>
        <dbReference type="ARBA" id="ARBA00023136"/>
    </source>
</evidence>
<feature type="transmembrane region" description="Helical" evidence="15">
    <location>
        <begin position="296"/>
        <end position="317"/>
    </location>
</feature>
<keyword evidence="11 15" id="KW-0472">Membrane</keyword>
<reference evidence="17 18" key="1">
    <citation type="journal article" date="2006" name="Science">
        <title>Phytophthora genome sequences uncover evolutionary origins and mechanisms of pathogenesis.</title>
        <authorList>
            <person name="Tyler B.M."/>
            <person name="Tripathy S."/>
            <person name="Zhang X."/>
            <person name="Dehal P."/>
            <person name="Jiang R.H."/>
            <person name="Aerts A."/>
            <person name="Arredondo F.D."/>
            <person name="Baxter L."/>
            <person name="Bensasson D."/>
            <person name="Beynon J.L."/>
            <person name="Chapman J."/>
            <person name="Damasceno C.M."/>
            <person name="Dorrance A.E."/>
            <person name="Dou D."/>
            <person name="Dickerman A.W."/>
            <person name="Dubchak I.L."/>
            <person name="Garbelotto M."/>
            <person name="Gijzen M."/>
            <person name="Gordon S.G."/>
            <person name="Govers F."/>
            <person name="Grunwald N.J."/>
            <person name="Huang W."/>
            <person name="Ivors K.L."/>
            <person name="Jones R.W."/>
            <person name="Kamoun S."/>
            <person name="Krampis K."/>
            <person name="Lamour K.H."/>
            <person name="Lee M.K."/>
            <person name="McDonald W.H."/>
            <person name="Medina M."/>
            <person name="Meijer H.J."/>
            <person name="Nordberg E.K."/>
            <person name="Maclean D.J."/>
            <person name="Ospina-Giraldo M.D."/>
            <person name="Morris P.F."/>
            <person name="Phuntumart V."/>
            <person name="Putnam N.H."/>
            <person name="Rash S."/>
            <person name="Rose J.K."/>
            <person name="Sakihama Y."/>
            <person name="Salamov A.A."/>
            <person name="Savidor A."/>
            <person name="Scheuring C.F."/>
            <person name="Smith B.M."/>
            <person name="Sobral B.W."/>
            <person name="Terry A."/>
            <person name="Torto-Alalibo T.A."/>
            <person name="Win J."/>
            <person name="Xu Z."/>
            <person name="Zhang H."/>
            <person name="Grigoriev I.V."/>
            <person name="Rokhsar D.S."/>
            <person name="Boore J.L."/>
        </authorList>
    </citation>
    <scope>NUCLEOTIDE SEQUENCE [LARGE SCALE GENOMIC DNA]</scope>
    <source>
        <strain evidence="17 18">P6497</strain>
    </source>
</reference>
<dbReference type="AlphaFoldDB" id="G4Z6U7"/>
<proteinExistence type="inferred from homology"/>
<dbReference type="SUPFAM" id="SSF47473">
    <property type="entry name" value="EF-hand"/>
    <property type="match status" value="1"/>
</dbReference>
<dbReference type="Pfam" id="PF13405">
    <property type="entry name" value="EF-hand_6"/>
    <property type="match status" value="1"/>
</dbReference>
<dbReference type="GO" id="GO:0070765">
    <property type="term" value="C:gamma-secretase complex"/>
    <property type="evidence" value="ECO:0007669"/>
    <property type="project" value="UniProtKB-ARBA"/>
</dbReference>
<evidence type="ECO:0000256" key="5">
    <source>
        <dbReference type="ARBA" id="ARBA00022801"/>
    </source>
</evidence>
<dbReference type="STRING" id="1094619.G4Z6U7"/>
<dbReference type="PANTHER" id="PTHR10202">
    <property type="entry name" value="PRESENILIN"/>
    <property type="match status" value="1"/>
</dbReference>
<evidence type="ECO:0000256" key="10">
    <source>
        <dbReference type="ARBA" id="ARBA00023034"/>
    </source>
</evidence>
<evidence type="ECO:0000256" key="8">
    <source>
        <dbReference type="ARBA" id="ARBA00022976"/>
    </source>
</evidence>
<dbReference type="InterPro" id="IPR042524">
    <property type="entry name" value="Presenilin_C"/>
</dbReference>
<dbReference type="GO" id="GO:0006509">
    <property type="term" value="P:membrane protein ectodomain proteolysis"/>
    <property type="evidence" value="ECO:0007669"/>
    <property type="project" value="TreeGrafter"/>
</dbReference>
<dbReference type="KEGG" id="psoj:PHYSODRAFT_350670"/>
<comment type="subunit">
    <text evidence="13">Homodimer. Component of the gamma-secretase complex, a complex composed of a presenilin homodimer, nicastrin, aph1 and pen2.</text>
</comment>
<dbReference type="GO" id="GO:0000139">
    <property type="term" value="C:Golgi membrane"/>
    <property type="evidence" value="ECO:0007669"/>
    <property type="project" value="UniProtKB-SubCell"/>
</dbReference>
<dbReference type="OMA" id="WTTITFC"/>
<dbReference type="PROSITE" id="PS00018">
    <property type="entry name" value="EF_HAND_1"/>
    <property type="match status" value="1"/>
</dbReference>
<dbReference type="GO" id="GO:0044351">
    <property type="term" value="P:macropinocytosis"/>
    <property type="evidence" value="ECO:0007669"/>
    <property type="project" value="UniProtKB-ARBA"/>
</dbReference>
<evidence type="ECO:0000256" key="4">
    <source>
        <dbReference type="ARBA" id="ARBA00022692"/>
    </source>
</evidence>
<evidence type="ECO:0000256" key="13">
    <source>
        <dbReference type="ARBA" id="ARBA00066080"/>
    </source>
</evidence>
<dbReference type="Gene3D" id="1.10.238.10">
    <property type="entry name" value="EF-hand"/>
    <property type="match status" value="1"/>
</dbReference>
<comment type="subcellular location">
    <subcellularLocation>
        <location evidence="1">Endoplasmic reticulum membrane</location>
        <topology evidence="1">Multi-pass membrane protein</topology>
    </subcellularLocation>
    <subcellularLocation>
        <location evidence="2">Golgi apparatus membrane</location>
        <topology evidence="2">Multi-pass membrane protein</topology>
    </subcellularLocation>
</comment>
<dbReference type="GO" id="GO:0005509">
    <property type="term" value="F:calcium ion binding"/>
    <property type="evidence" value="ECO:0007669"/>
    <property type="project" value="InterPro"/>
</dbReference>
<dbReference type="InterPro" id="IPR002048">
    <property type="entry name" value="EF_hand_dom"/>
</dbReference>
<dbReference type="InterPro" id="IPR001108">
    <property type="entry name" value="Peptidase_A22A"/>
</dbReference>
<feature type="transmembrane region" description="Helical" evidence="15">
    <location>
        <begin position="697"/>
        <end position="718"/>
    </location>
</feature>
<name>G4Z6U7_PHYSP</name>
<evidence type="ECO:0000256" key="2">
    <source>
        <dbReference type="ARBA" id="ARBA00004653"/>
    </source>
</evidence>
<evidence type="ECO:0000313" key="17">
    <source>
        <dbReference type="EMBL" id="EGZ21003.1"/>
    </source>
</evidence>
<evidence type="ECO:0000256" key="6">
    <source>
        <dbReference type="ARBA" id="ARBA00022824"/>
    </source>
</evidence>
<sequence length="757" mass="83840">MTKDEFYSLPAVSVNPLRDQLFKSLELSPAQTITFAEFAKFVQIFSYSSPQDAKLKGLGPSSSLCSILTHHDNLSPLAEAFKVHDFDGDGKISRDDLRAYCALVFPKVLDSEGDSAAQAQQEVLETLIEHVMSEASSAPGRDFLLYDDFVKVIQSTDFESRLIDAQVRGEDGAMPMDNTALLAGANYDKLTTPNGGDTPVAAGRASAAPSQRAEQQQQDASPEQEQGEGYDDLMHGINSFWAIVFPVCVTMIVASLVVVNYRSSSIEASMSTYLVYGNSGSDSSSSSGGAGIGESLVNALVIIGAIAVLTFGMALLYKYNCMKFLSGYIMFASTAILSFVGGQLVDEIVNDQFGWAVDWPSFLFVMINFGFVGVISIFYQKGTPKFVQNGYLVMVSVILAWEFSMWPEWTTITFCVMFACYDLCAVLTPCGPLKYLIGLIQEKQAPLPGLLYEADVRDGVSHDHHRQQQQQQQQQQQRQQQQQQQQRQQQQQQQPQEQPRRPKNAPTDDVTTAPRPSSSTTSQSSSNSNQNSNANASVTNSTRNLPPQVPAAAEPSTGAEREDRTDSSPIPLMASGRPRNVAESSFTTYECETMEALVDLLTQFYETFSPEDTWKAPQVAEKFFATQDRLWLLIFHKYYVCSCSMDMPCPVQARRERRQRQREEEDEDDKTIKLGLGDFIFYSVLVGRAAIKDFSTFAVTFVCIVMGLGGTLFLLAVLHKALPALPISIFLATIFYFLTEYIFIDFCSFMMTFPAAV</sequence>
<dbReference type="FunFam" id="1.10.472.100:FF:000003">
    <property type="entry name" value="Presenilin"/>
    <property type="match status" value="1"/>
</dbReference>
<keyword evidence="10" id="KW-0333">Golgi apparatus</keyword>
<gene>
    <name evidence="17" type="ORF">PHYSODRAFT_350670</name>
</gene>
<evidence type="ECO:0000259" key="16">
    <source>
        <dbReference type="PROSITE" id="PS50222"/>
    </source>
</evidence>
<organism evidence="17 18">
    <name type="scientific">Phytophthora sojae (strain P6497)</name>
    <name type="common">Soybean stem and root rot agent</name>
    <name type="synonym">Phytophthora megasperma f. sp. glycines</name>
    <dbReference type="NCBI Taxonomy" id="1094619"/>
    <lineage>
        <taxon>Eukaryota</taxon>
        <taxon>Sar</taxon>
        <taxon>Stramenopiles</taxon>
        <taxon>Oomycota</taxon>
        <taxon>Peronosporomycetes</taxon>
        <taxon>Peronosporales</taxon>
        <taxon>Peronosporaceae</taxon>
        <taxon>Phytophthora</taxon>
    </lineage>
</organism>
<evidence type="ECO:0000313" key="18">
    <source>
        <dbReference type="Proteomes" id="UP000002640"/>
    </source>
</evidence>
<comment type="similarity">
    <text evidence="3">Belongs to the peptidase A22A family.</text>
</comment>
<keyword evidence="7" id="KW-0106">Calcium</keyword>
<evidence type="ECO:0000256" key="14">
    <source>
        <dbReference type="SAM" id="MobiDB-lite"/>
    </source>
</evidence>
<dbReference type="SMART" id="SM00730">
    <property type="entry name" value="PSN"/>
    <property type="match status" value="1"/>
</dbReference>
<dbReference type="InterPro" id="IPR006639">
    <property type="entry name" value="Preselin/SPP"/>
</dbReference>
<dbReference type="InParanoid" id="G4Z6U7"/>
<evidence type="ECO:0000256" key="12">
    <source>
        <dbReference type="ARBA" id="ARBA00053367"/>
    </source>
</evidence>
<keyword evidence="18" id="KW-1185">Reference proteome</keyword>
<dbReference type="GeneID" id="20649152"/>
<feature type="transmembrane region" description="Helical" evidence="15">
    <location>
        <begin position="386"/>
        <end position="403"/>
    </location>
</feature>
<evidence type="ECO:0000256" key="1">
    <source>
        <dbReference type="ARBA" id="ARBA00004477"/>
    </source>
</evidence>
<feature type="transmembrane region" description="Helical" evidence="15">
    <location>
        <begin position="324"/>
        <end position="341"/>
    </location>
</feature>